<dbReference type="EMBL" id="FORX01000012">
    <property type="protein sequence ID" value="SFK02762.1"/>
    <property type="molecule type" value="Genomic_DNA"/>
</dbReference>
<sequence>MDHSISLAGARPIDMSDAKPVRAWEQSDEFFASFIQAQEAILESRHSVRPDTSSDPAYAPYATVQIGGRVVAEIDNHGWVTTSNATAAGIGELPNSAGGVISGPALAMARAEYLADRLGGSVSMAPTAMTQDAFTRLPQSGVKVDTATMLADPLYRNLLSLKEARSQFLQQLQSAATT</sequence>
<keyword evidence="2" id="KW-1185">Reference proteome</keyword>
<gene>
    <name evidence="1" type="ORF">SAMN04488082_11248</name>
</gene>
<dbReference type="Proteomes" id="UP000198635">
    <property type="component" value="Unassembled WGS sequence"/>
</dbReference>
<name>A0A1I3W5M9_9BACT</name>
<protein>
    <submittedName>
        <fullName evidence="1">Uncharacterized protein</fullName>
    </submittedName>
</protein>
<dbReference type="RefSeq" id="WP_092375883.1">
    <property type="nucleotide sequence ID" value="NZ_FORX01000012.1"/>
</dbReference>
<evidence type="ECO:0000313" key="2">
    <source>
        <dbReference type="Proteomes" id="UP000198635"/>
    </source>
</evidence>
<reference evidence="2" key="1">
    <citation type="submission" date="2016-10" db="EMBL/GenBank/DDBJ databases">
        <authorList>
            <person name="Varghese N."/>
            <person name="Submissions S."/>
        </authorList>
    </citation>
    <scope>NUCLEOTIDE SEQUENCE [LARGE SCALE GENOMIC DNA]</scope>
    <source>
        <strain evidence="2">DSM 5918</strain>
    </source>
</reference>
<dbReference type="AlphaFoldDB" id="A0A1I3W5M9"/>
<dbReference type="OrthoDB" id="5454611at2"/>
<evidence type="ECO:0000313" key="1">
    <source>
        <dbReference type="EMBL" id="SFK02762.1"/>
    </source>
</evidence>
<organism evidence="1 2">
    <name type="scientific">Desulfomicrobium apsheronum</name>
    <dbReference type="NCBI Taxonomy" id="52560"/>
    <lineage>
        <taxon>Bacteria</taxon>
        <taxon>Pseudomonadati</taxon>
        <taxon>Thermodesulfobacteriota</taxon>
        <taxon>Desulfovibrionia</taxon>
        <taxon>Desulfovibrionales</taxon>
        <taxon>Desulfomicrobiaceae</taxon>
        <taxon>Desulfomicrobium</taxon>
    </lineage>
</organism>
<proteinExistence type="predicted"/>
<accession>A0A1I3W5M9</accession>